<feature type="compositionally biased region" description="Pro residues" evidence="1">
    <location>
        <begin position="380"/>
        <end position="390"/>
    </location>
</feature>
<name>A0AAV9U677_9PEZI</name>
<gene>
    <name evidence="2" type="ORF">TWF696_002252</name>
</gene>
<comment type="caution">
    <text evidence="2">The sequence shown here is derived from an EMBL/GenBank/DDBJ whole genome shotgun (WGS) entry which is preliminary data.</text>
</comment>
<feature type="region of interest" description="Disordered" evidence="1">
    <location>
        <begin position="326"/>
        <end position="563"/>
    </location>
</feature>
<feature type="compositionally biased region" description="Pro residues" evidence="1">
    <location>
        <begin position="512"/>
        <end position="524"/>
    </location>
</feature>
<dbReference type="InterPro" id="IPR029063">
    <property type="entry name" value="SAM-dependent_MTases_sf"/>
</dbReference>
<dbReference type="AlphaFoldDB" id="A0AAV9U677"/>
<dbReference type="CDD" id="cd02440">
    <property type="entry name" value="AdoMet_MTases"/>
    <property type="match status" value="1"/>
</dbReference>
<keyword evidence="3" id="KW-1185">Reference proteome</keyword>
<sequence>MSRGLRISDLIEADPAPTSSDDDTESFAGWSLTSSVTDYVYENGRRYPGFGPDGVYLYPNDDRENERLDLQHHIFRLLKGGDLHTIPNPKFHRVLDVGTGTGIWAIDFADEFPEARIRGIDLSPTQPEWVPENVIFEIDDLEQTWNFTSPFDYIHMRMMLGSIADWPKLIKQAYDNLVPGGWLESQEVLTHAYCDDGTLPQDCNWKKWEKLYVDAARSFGRPIDIALELKGWYEEAGFVDVVEDVVKCPLGNWPADRGQKENGRYLRTSLSEGLQALSLAVFTRVLGWKPDEVEALIALCRNDLNNRSYHGYFKFYFVRGRKPFPKPIQAPPPKPGQSSSRMMYDDFDFRGSTSTLGSTSGSGSTSTVGERTFAEYRPMDYPPMDYPPMEYPGTERRPMDFPPTEYPGTERRSMDFPPMDFPGTERRPTEFPPADTTPTERRSMDVPPVGLAPTDRPLAERRSMDFNFTERASTPQQPKDVAPTGLAPLERPLAERRSMEFTLTNPAATEPQAPPQAPPPPPQPLLQQQPLQQQPVTLPPMGPSTERRSMDYPPKDHRLGDRP</sequence>
<reference evidence="2 3" key="1">
    <citation type="submission" date="2019-10" db="EMBL/GenBank/DDBJ databases">
        <authorList>
            <person name="Palmer J.M."/>
        </authorList>
    </citation>
    <scope>NUCLEOTIDE SEQUENCE [LARGE SCALE GENOMIC DNA]</scope>
    <source>
        <strain evidence="2 3">TWF696</strain>
    </source>
</reference>
<proteinExistence type="predicted"/>
<dbReference type="Gene3D" id="3.40.50.150">
    <property type="entry name" value="Vaccinia Virus protein VP39"/>
    <property type="match status" value="1"/>
</dbReference>
<accession>A0AAV9U677</accession>
<feature type="compositionally biased region" description="Pro residues" evidence="1">
    <location>
        <begin position="326"/>
        <end position="335"/>
    </location>
</feature>
<evidence type="ECO:0000313" key="2">
    <source>
        <dbReference type="EMBL" id="KAK6335478.1"/>
    </source>
</evidence>
<feature type="compositionally biased region" description="Low complexity" evidence="1">
    <location>
        <begin position="351"/>
        <end position="369"/>
    </location>
</feature>
<dbReference type="PANTHER" id="PTHR43591">
    <property type="entry name" value="METHYLTRANSFERASE"/>
    <property type="match status" value="1"/>
</dbReference>
<evidence type="ECO:0008006" key="4">
    <source>
        <dbReference type="Google" id="ProtNLM"/>
    </source>
</evidence>
<feature type="compositionally biased region" description="Basic and acidic residues" evidence="1">
    <location>
        <begin position="545"/>
        <end position="563"/>
    </location>
</feature>
<dbReference type="EMBL" id="JAVHNQ010000012">
    <property type="protein sequence ID" value="KAK6335478.1"/>
    <property type="molecule type" value="Genomic_DNA"/>
</dbReference>
<dbReference type="GO" id="GO:0008168">
    <property type="term" value="F:methyltransferase activity"/>
    <property type="evidence" value="ECO:0007669"/>
    <property type="project" value="TreeGrafter"/>
</dbReference>
<dbReference type="PANTHER" id="PTHR43591:SF10">
    <property type="entry name" value="ABC TRANSMEMBRANE TYPE-1 DOMAIN-CONTAINING PROTEIN-RELATED"/>
    <property type="match status" value="1"/>
</dbReference>
<feature type="compositionally biased region" description="Low complexity" evidence="1">
    <location>
        <begin position="525"/>
        <end position="536"/>
    </location>
</feature>
<dbReference type="Proteomes" id="UP001375240">
    <property type="component" value="Unassembled WGS sequence"/>
</dbReference>
<dbReference type="SUPFAM" id="SSF53335">
    <property type="entry name" value="S-adenosyl-L-methionine-dependent methyltransferases"/>
    <property type="match status" value="1"/>
</dbReference>
<dbReference type="Pfam" id="PF13489">
    <property type="entry name" value="Methyltransf_23"/>
    <property type="match status" value="1"/>
</dbReference>
<evidence type="ECO:0000256" key="1">
    <source>
        <dbReference type="SAM" id="MobiDB-lite"/>
    </source>
</evidence>
<evidence type="ECO:0000313" key="3">
    <source>
        <dbReference type="Proteomes" id="UP001375240"/>
    </source>
</evidence>
<protein>
    <recommendedName>
        <fullName evidence="4">S-adenosyl-L-methionine-dependent methyltransferase</fullName>
    </recommendedName>
</protein>
<organism evidence="2 3">
    <name type="scientific">Orbilia brochopaga</name>
    <dbReference type="NCBI Taxonomy" id="3140254"/>
    <lineage>
        <taxon>Eukaryota</taxon>
        <taxon>Fungi</taxon>
        <taxon>Dikarya</taxon>
        <taxon>Ascomycota</taxon>
        <taxon>Pezizomycotina</taxon>
        <taxon>Orbiliomycetes</taxon>
        <taxon>Orbiliales</taxon>
        <taxon>Orbiliaceae</taxon>
        <taxon>Orbilia</taxon>
    </lineage>
</organism>